<evidence type="ECO:0008006" key="4">
    <source>
        <dbReference type="Google" id="ProtNLM"/>
    </source>
</evidence>
<reference evidence="2" key="1">
    <citation type="submission" date="2019-10" db="EMBL/GenBank/DDBJ databases">
        <authorList>
            <consortium name="DOE Joint Genome Institute"/>
            <person name="Kuo A."/>
            <person name="Miyauchi S."/>
            <person name="Kiss E."/>
            <person name="Drula E."/>
            <person name="Kohler A."/>
            <person name="Sanchez-Garcia M."/>
            <person name="Andreopoulos B."/>
            <person name="Barry K.W."/>
            <person name="Bonito G."/>
            <person name="Buee M."/>
            <person name="Carver A."/>
            <person name="Chen C."/>
            <person name="Cichocki N."/>
            <person name="Clum A."/>
            <person name="Culley D."/>
            <person name="Crous P.W."/>
            <person name="Fauchery L."/>
            <person name="Girlanda M."/>
            <person name="Hayes R."/>
            <person name="Keri Z."/>
            <person name="LaButti K."/>
            <person name="Lipzen A."/>
            <person name="Lombard V."/>
            <person name="Magnuson J."/>
            <person name="Maillard F."/>
            <person name="Morin E."/>
            <person name="Murat C."/>
            <person name="Nolan M."/>
            <person name="Ohm R."/>
            <person name="Pangilinan J."/>
            <person name="Pereira M."/>
            <person name="Perotto S."/>
            <person name="Peter M."/>
            <person name="Riley R."/>
            <person name="Sitrit Y."/>
            <person name="Stielow B."/>
            <person name="Szollosi G."/>
            <person name="Zifcakova L."/>
            <person name="Stursova M."/>
            <person name="Spatafora J.W."/>
            <person name="Tedersoo L."/>
            <person name="Vaario L.-M."/>
            <person name="Yamada A."/>
            <person name="Yan M."/>
            <person name="Wang P."/>
            <person name="Xu J."/>
            <person name="Bruns T."/>
            <person name="Baldrian P."/>
            <person name="Vilgalys R."/>
            <person name="Henrissat B."/>
            <person name="Grigoriev I.V."/>
            <person name="Hibbett D."/>
            <person name="Nagy L.G."/>
            <person name="Martin F.M."/>
        </authorList>
    </citation>
    <scope>NUCLEOTIDE SEQUENCE</scope>
    <source>
        <strain evidence="2">Prilba</strain>
    </source>
</reference>
<dbReference type="OrthoDB" id="2122982at2759"/>
<reference evidence="2" key="2">
    <citation type="journal article" date="2020" name="Nat. Commun.">
        <title>Large-scale genome sequencing of mycorrhizal fungi provides insights into the early evolution of symbiotic traits.</title>
        <authorList>
            <person name="Miyauchi S."/>
            <person name="Kiss E."/>
            <person name="Kuo A."/>
            <person name="Drula E."/>
            <person name="Kohler A."/>
            <person name="Sanchez-Garcia M."/>
            <person name="Morin E."/>
            <person name="Andreopoulos B."/>
            <person name="Barry K.W."/>
            <person name="Bonito G."/>
            <person name="Buee M."/>
            <person name="Carver A."/>
            <person name="Chen C."/>
            <person name="Cichocki N."/>
            <person name="Clum A."/>
            <person name="Culley D."/>
            <person name="Crous P.W."/>
            <person name="Fauchery L."/>
            <person name="Girlanda M."/>
            <person name="Hayes R.D."/>
            <person name="Keri Z."/>
            <person name="LaButti K."/>
            <person name="Lipzen A."/>
            <person name="Lombard V."/>
            <person name="Magnuson J."/>
            <person name="Maillard F."/>
            <person name="Murat C."/>
            <person name="Nolan M."/>
            <person name="Ohm R.A."/>
            <person name="Pangilinan J."/>
            <person name="Pereira M.F."/>
            <person name="Perotto S."/>
            <person name="Peter M."/>
            <person name="Pfister S."/>
            <person name="Riley R."/>
            <person name="Sitrit Y."/>
            <person name="Stielow J.B."/>
            <person name="Szollosi G."/>
            <person name="Zifcakova L."/>
            <person name="Stursova M."/>
            <person name="Spatafora J.W."/>
            <person name="Tedersoo L."/>
            <person name="Vaario L.M."/>
            <person name="Yamada A."/>
            <person name="Yan M."/>
            <person name="Wang P."/>
            <person name="Xu J."/>
            <person name="Bruns T."/>
            <person name="Baldrian P."/>
            <person name="Vilgalys R."/>
            <person name="Dunand C."/>
            <person name="Henrissat B."/>
            <person name="Grigoriev I.V."/>
            <person name="Hibbett D."/>
            <person name="Nagy L.G."/>
            <person name="Martin F.M."/>
        </authorList>
    </citation>
    <scope>NUCLEOTIDE SEQUENCE</scope>
    <source>
        <strain evidence="2">Prilba</strain>
    </source>
</reference>
<organism evidence="2 3">
    <name type="scientific">Russula ochroleuca</name>
    <dbReference type="NCBI Taxonomy" id="152965"/>
    <lineage>
        <taxon>Eukaryota</taxon>
        <taxon>Fungi</taxon>
        <taxon>Dikarya</taxon>
        <taxon>Basidiomycota</taxon>
        <taxon>Agaricomycotina</taxon>
        <taxon>Agaricomycetes</taxon>
        <taxon>Russulales</taxon>
        <taxon>Russulaceae</taxon>
        <taxon>Russula</taxon>
    </lineage>
</organism>
<name>A0A9P5MSH6_9AGAM</name>
<dbReference type="InterPro" id="IPR018247">
    <property type="entry name" value="EF_Hand_1_Ca_BS"/>
</dbReference>
<dbReference type="EMBL" id="WHVB01000013">
    <property type="protein sequence ID" value="KAF8477654.1"/>
    <property type="molecule type" value="Genomic_DNA"/>
</dbReference>
<feature type="region of interest" description="Disordered" evidence="1">
    <location>
        <begin position="1"/>
        <end position="98"/>
    </location>
</feature>
<dbReference type="PROSITE" id="PS00018">
    <property type="entry name" value="EF_HAND_1"/>
    <property type="match status" value="1"/>
</dbReference>
<feature type="compositionally biased region" description="Basic and acidic residues" evidence="1">
    <location>
        <begin position="1221"/>
        <end position="1237"/>
    </location>
</feature>
<dbReference type="Proteomes" id="UP000759537">
    <property type="component" value="Unassembled WGS sequence"/>
</dbReference>
<evidence type="ECO:0000313" key="2">
    <source>
        <dbReference type="EMBL" id="KAF8477654.1"/>
    </source>
</evidence>
<accession>A0A9P5MSH6</accession>
<comment type="caution">
    <text evidence="2">The sequence shown here is derived from an EMBL/GenBank/DDBJ whole genome shotgun (WGS) entry which is preliminary data.</text>
</comment>
<evidence type="ECO:0000313" key="3">
    <source>
        <dbReference type="Proteomes" id="UP000759537"/>
    </source>
</evidence>
<keyword evidence="3" id="KW-1185">Reference proteome</keyword>
<sequence>MPFARLLRRSSQPTLPRSGPTDARRSTSDDSNIPPRRRQASEMIATIRRPWKAKSLSTTDHSDSSQPTPAPSSTSTSKAKGPTSESGLEELSPPVPAIPSVLLTSPAVPPSPEMVPAIGPAPDKLADAWDAVKDDPNIANTSRALDTFGDVVAATQSNGPPFIPIVAATVAAAAQSDIGKAIKDQIDKFSEGMPVLMNALDELKALHPFIGVVVLAFKTVYTLEQKRRDNDKKIISLYVGMKDMMCALLLLKDVENDKVIAPDGTKIEDRLNSLVERTADDIKTCSNVCDAYMKKRLLAKVLLSSLWDMKLLDFVELFSTRRREFEFELTMHTSKGVDKANVKLDAIGSATKELNEQMSAMKVLFEQLVSPEQKLLSDLVNAKGGVNVIQENDKVLLDLEKAARKASNSPSVEGHRMRQAEPDRASLGVDNLREDILEDPNAAAEKNWVVFSRKFEAQKNQIIDELTLVVQRESDRVVRELKGKAHERIRDRSIHELWAEMGWRGNVKARHFVLALRDHYLEILTSETEGIPDMGASAISNINPDAWAIKYIDVMWVQPILEAFDDDASGFITVTEVNRFTSSRPVDWSLPHWLAFWAVGFKWSIIDYARKIEDLVAKMEGVRSLVLPPNREAVDRYHIYIWDAIHTLTAAVLSQSSSQSSGPDDRKKFESYLEAEEVRLGNNLRAVDYVIDGIDTLSLIAGVGRIEKTVFPLLYLLMKRHYEVMRIMRTKILSLRELQEGVQGIIYICAAVMIRIKDLTNNFSQQRLDPEKQFRSFAFGIFKYFHNRSALWTVDYLRSLDPQVIPYNEDNEDQNVRPGDILNHEYKDELSLDYSAYDGHSTYHIPNHGDVDPPMKDILGNWNGFSYDHDGVHWGGHSMMTFVLVPGEGERNFKADVWSLSGHQTIAGSWSKGEDNVMQIKFKYKILISYSIWAPIFFNGRFDPDRDALTGVWSLSAELERSSGKMEFRRVLPCYLAVYPSIKELRDSRSRALWKFAIAAVRNDIRRKHWTWSYFSQRRDDRKTVVSLLVRSRWFGQPLSAEETETLNAIARRLIPSDACFYNSKVDHIRSYTCVHGEVHCDSCGGLVGGPRLFCLDCAIKGTEAFDTVDLCSAPQCVGAHVTRKDLEVAHEPNHRLVKARATVLTRHHGRAHTAACDAFERVEETRRKVAEFPSHPGAETGPDEQETSRFEPTSTEMPTKSAKLDDALNPPIGTESEAEVEAKTGQDERQDGARDGDSLACGKCRGRLSFPFWYCIFCEDNLFICDICDTEGVPDLIRSSGKHTEEHHLIRCLAPETDKDKGSPTEQRLTSIEGRLDGMQTQLDDLTGRMGDLTGDLNARIGNIEQLLHRLIGASEGRTA</sequence>
<feature type="region of interest" description="Disordered" evidence="1">
    <location>
        <begin position="1172"/>
        <end position="1237"/>
    </location>
</feature>
<evidence type="ECO:0000256" key="1">
    <source>
        <dbReference type="SAM" id="MobiDB-lite"/>
    </source>
</evidence>
<protein>
    <recommendedName>
        <fullName evidence="4">EF-hand domain-containing protein</fullName>
    </recommendedName>
</protein>
<feature type="compositionally biased region" description="Low complexity" evidence="1">
    <location>
        <begin position="64"/>
        <end position="84"/>
    </location>
</feature>
<gene>
    <name evidence="2" type="ORF">DFH94DRAFT_87124</name>
</gene>
<proteinExistence type="predicted"/>